<sequence>MKMGTIVCQVCEGTIAHFEDEKSTVLYGKCGSHCECDHKEHTKA</sequence>
<proteinExistence type="predicted"/>
<dbReference type="HOGENOM" id="CLU_212477_0_0_9"/>
<dbReference type="EMBL" id="ACMP01000099">
    <property type="protein sequence ID" value="EEL69294.1"/>
    <property type="molecule type" value="Genomic_DNA"/>
</dbReference>
<gene>
    <name evidence="1" type="ORF">bcere0026_37130</name>
</gene>
<name>C2XYD3_BACMY</name>
<evidence type="ECO:0000313" key="1">
    <source>
        <dbReference type="EMBL" id="EEL69294.1"/>
    </source>
</evidence>
<dbReference type="Pfam" id="PF13790">
    <property type="entry name" value="SR1P"/>
    <property type="match status" value="1"/>
</dbReference>
<accession>C2XYD3</accession>
<comment type="caution">
    <text evidence="1">The sequence shown here is derived from an EMBL/GenBank/DDBJ whole genome shotgun (WGS) entry which is preliminary data.</text>
</comment>
<dbReference type="InterPro" id="IPR025236">
    <property type="entry name" value="SR1P"/>
</dbReference>
<reference evidence="1" key="1">
    <citation type="journal article" date="2012" name="Genome Res.">
        <title>Genomic characterization of the Bacillus cereus sensu lato species: Backdrop to the evolution of Bacillus anthracis.</title>
        <authorList>
            <person name="Zwick M.E."/>
            <person name="Joseph S.J."/>
            <person name="Didelot X."/>
            <person name="Chen P.E."/>
            <person name="Bishop-Lilly K.A."/>
            <person name="Stewart A.C."/>
            <person name="Willner K."/>
            <person name="Nolan N."/>
            <person name="Lentz S."/>
            <person name="Thomason M.K."/>
            <person name="Sozhamannan S."/>
            <person name="Mateczun A.J."/>
            <person name="Du L."/>
            <person name="Read T.D."/>
        </authorList>
    </citation>
    <scope>NUCLEOTIDE SEQUENCE [LARGE SCALE GENOMIC DNA]</scope>
    <source>
        <strain evidence="1">AH603</strain>
    </source>
</reference>
<dbReference type="Proteomes" id="UP000001753">
    <property type="component" value="Chromosome"/>
</dbReference>
<dbReference type="AlphaFoldDB" id="C2XYD3"/>
<organism evidence="1">
    <name type="scientific">Bacillus mycoides</name>
    <dbReference type="NCBI Taxonomy" id="1405"/>
    <lineage>
        <taxon>Bacteria</taxon>
        <taxon>Bacillati</taxon>
        <taxon>Bacillota</taxon>
        <taxon>Bacilli</taxon>
        <taxon>Bacillales</taxon>
        <taxon>Bacillaceae</taxon>
        <taxon>Bacillus</taxon>
        <taxon>Bacillus cereus group</taxon>
    </lineage>
</organism>
<evidence type="ECO:0008006" key="2">
    <source>
        <dbReference type="Google" id="ProtNLM"/>
    </source>
</evidence>
<protein>
    <recommendedName>
        <fullName evidence="2">GapA-binding peptide SR1P</fullName>
    </recommendedName>
</protein>